<name>A0A160T3T0_9CHLR</name>
<accession>A0A160T3T0</accession>
<protein>
    <recommendedName>
        <fullName evidence="3">Sulfur carrier protein FdhD</fullName>
    </recommendedName>
</protein>
<evidence type="ECO:0000256" key="1">
    <source>
        <dbReference type="ARBA" id="ARBA00022490"/>
    </source>
</evidence>
<dbReference type="GO" id="GO:0016783">
    <property type="term" value="F:sulfurtransferase activity"/>
    <property type="evidence" value="ECO:0007669"/>
    <property type="project" value="InterPro"/>
</dbReference>
<dbReference type="SUPFAM" id="SSF53927">
    <property type="entry name" value="Cytidine deaminase-like"/>
    <property type="match status" value="1"/>
</dbReference>
<dbReference type="Gene3D" id="3.10.20.10">
    <property type="match status" value="1"/>
</dbReference>
<gene>
    <name evidence="3" type="primary">fdhD</name>
    <name evidence="4" type="ORF">CFX0092_A2111</name>
</gene>
<dbReference type="Gene3D" id="3.40.140.10">
    <property type="entry name" value="Cytidine Deaminase, domain 2"/>
    <property type="match status" value="1"/>
</dbReference>
<keyword evidence="1 3" id="KW-0963">Cytoplasm</keyword>
<dbReference type="GO" id="GO:0005737">
    <property type="term" value="C:cytoplasm"/>
    <property type="evidence" value="ECO:0007669"/>
    <property type="project" value="UniProtKB-SubCell"/>
</dbReference>
<dbReference type="Pfam" id="PF02634">
    <property type="entry name" value="FdhD-NarQ"/>
    <property type="match status" value="1"/>
</dbReference>
<feature type="active site" description="Cysteine persulfide intermediate" evidence="3">
    <location>
        <position position="109"/>
    </location>
</feature>
<dbReference type="PANTHER" id="PTHR30592:SF1">
    <property type="entry name" value="SULFUR CARRIER PROTEIN FDHD"/>
    <property type="match status" value="1"/>
</dbReference>
<dbReference type="RefSeq" id="WP_095043395.1">
    <property type="nucleotide sequence ID" value="NZ_LN890655.1"/>
</dbReference>
<keyword evidence="5" id="KW-1185">Reference proteome</keyword>
<dbReference type="OrthoDB" id="9782042at2"/>
<comment type="caution">
    <text evidence="3">Lacks conserved residue(s) required for the propagation of feature annotation.</text>
</comment>
<dbReference type="PIRSF" id="PIRSF015626">
    <property type="entry name" value="FdhD"/>
    <property type="match status" value="1"/>
</dbReference>
<comment type="subcellular location">
    <subcellularLocation>
        <location evidence="3">Cytoplasm</location>
    </subcellularLocation>
</comment>
<dbReference type="InterPro" id="IPR016193">
    <property type="entry name" value="Cytidine_deaminase-like"/>
</dbReference>
<evidence type="ECO:0000256" key="3">
    <source>
        <dbReference type="HAMAP-Rule" id="MF_00187"/>
    </source>
</evidence>
<evidence type="ECO:0000256" key="2">
    <source>
        <dbReference type="ARBA" id="ARBA00023150"/>
    </source>
</evidence>
<proteinExistence type="inferred from homology"/>
<dbReference type="NCBIfam" id="TIGR00129">
    <property type="entry name" value="fdhD_narQ"/>
    <property type="match status" value="1"/>
</dbReference>
<comment type="function">
    <text evidence="3">Required for formate dehydrogenase (FDH) activity. Acts as a sulfur carrier protein that transfers sulfur from IscS to the molybdenum cofactor prior to its insertion into FDH.</text>
</comment>
<dbReference type="Proteomes" id="UP000215027">
    <property type="component" value="Chromosome I"/>
</dbReference>
<dbReference type="EMBL" id="LN890655">
    <property type="protein sequence ID" value="CUS03989.2"/>
    <property type="molecule type" value="Genomic_DNA"/>
</dbReference>
<dbReference type="GO" id="GO:0006777">
    <property type="term" value="P:Mo-molybdopterin cofactor biosynthetic process"/>
    <property type="evidence" value="ECO:0007669"/>
    <property type="project" value="UniProtKB-UniRule"/>
</dbReference>
<reference evidence="4" key="1">
    <citation type="submission" date="2016-01" db="EMBL/GenBank/DDBJ databases">
        <authorList>
            <person name="Mcilroy J.S."/>
            <person name="Karst M S."/>
            <person name="Albertsen M."/>
        </authorList>
    </citation>
    <scope>NUCLEOTIDE SEQUENCE</scope>
    <source>
        <strain evidence="4">Cfx-K</strain>
    </source>
</reference>
<dbReference type="AlphaFoldDB" id="A0A160T3T0"/>
<organism evidence="4 5">
    <name type="scientific">Candidatus Promineifilum breve</name>
    <dbReference type="NCBI Taxonomy" id="1806508"/>
    <lineage>
        <taxon>Bacteria</taxon>
        <taxon>Bacillati</taxon>
        <taxon>Chloroflexota</taxon>
        <taxon>Ardenticatenia</taxon>
        <taxon>Candidatus Promineifilales</taxon>
        <taxon>Candidatus Promineifilaceae</taxon>
        <taxon>Candidatus Promineifilum</taxon>
    </lineage>
</organism>
<dbReference type="InterPro" id="IPR003786">
    <property type="entry name" value="FdhD"/>
</dbReference>
<evidence type="ECO:0000313" key="4">
    <source>
        <dbReference type="EMBL" id="CUS03989.2"/>
    </source>
</evidence>
<keyword evidence="2 3" id="KW-0501">Molybdenum cofactor biosynthesis</keyword>
<dbReference type="PANTHER" id="PTHR30592">
    <property type="entry name" value="FORMATE DEHYDROGENASE"/>
    <property type="match status" value="1"/>
</dbReference>
<dbReference type="GO" id="GO:0097163">
    <property type="term" value="F:sulfur carrier activity"/>
    <property type="evidence" value="ECO:0007669"/>
    <property type="project" value="UniProtKB-UniRule"/>
</dbReference>
<dbReference type="HAMAP" id="MF_00187">
    <property type="entry name" value="FdhD"/>
    <property type="match status" value="1"/>
</dbReference>
<comment type="similarity">
    <text evidence="3">Belongs to the FdhD family.</text>
</comment>
<dbReference type="KEGG" id="pbf:CFX0092_A2111"/>
<evidence type="ECO:0000313" key="5">
    <source>
        <dbReference type="Proteomes" id="UP000215027"/>
    </source>
</evidence>
<sequence length="275" mass="29636">MTENATNPIGVRPARYISLNGGEPLPVDGLVIEEALTCISVNGAELATFMCTPRDLTELALGFLYNEGVIDGLDDVRAHHLSKGGSCVDVWLHNMAYRPPRRAIITAGCGGGLTFDDLSGVYEPLTSDLRATPAQLAGLMRQLHLGAELYQAARGVHTAMLADPCAPTDECLLLQVEDIGRHNCLDKLQGAALLAGIATKDRVLLSSGRISSEMINKARRLETPIVCSRTSPTGLSVALAEAWNITIVAYIRQDRMRVYTHPERVLSADFADLAD</sequence>